<dbReference type="EMBL" id="HBGV01004048">
    <property type="protein sequence ID" value="CAD9475954.1"/>
    <property type="molecule type" value="Transcribed_RNA"/>
</dbReference>
<gene>
    <name evidence="8" type="ORF">HTAM1171_LOCUS2462</name>
    <name evidence="9" type="ORF">HTAM1171_LOCUS2469</name>
</gene>
<organism evidence="8">
    <name type="scientific">Helicotheca tamesis</name>
    <dbReference type="NCBI Taxonomy" id="374047"/>
    <lineage>
        <taxon>Eukaryota</taxon>
        <taxon>Sar</taxon>
        <taxon>Stramenopiles</taxon>
        <taxon>Ochrophyta</taxon>
        <taxon>Bacillariophyta</taxon>
        <taxon>Mediophyceae</taxon>
        <taxon>Lithodesmiophycidae</taxon>
        <taxon>Lithodesmiales</taxon>
        <taxon>Lithodesmiaceae</taxon>
        <taxon>Helicotheca</taxon>
    </lineage>
</organism>
<dbReference type="Gene3D" id="4.10.60.10">
    <property type="entry name" value="Zinc finger, CCHC-type"/>
    <property type="match status" value="2"/>
</dbReference>
<reference evidence="8" key="1">
    <citation type="submission" date="2021-01" db="EMBL/GenBank/DDBJ databases">
        <authorList>
            <person name="Corre E."/>
            <person name="Pelletier E."/>
            <person name="Niang G."/>
            <person name="Scheremetjew M."/>
            <person name="Finn R."/>
            <person name="Kale V."/>
            <person name="Holt S."/>
            <person name="Cochrane G."/>
            <person name="Meng A."/>
            <person name="Brown T."/>
            <person name="Cohen L."/>
        </authorList>
    </citation>
    <scope>NUCLEOTIDE SEQUENCE</scope>
    <source>
        <strain evidence="8">CCMP826</strain>
    </source>
</reference>
<dbReference type="GO" id="GO:0003676">
    <property type="term" value="F:nucleic acid binding"/>
    <property type="evidence" value="ECO:0007669"/>
    <property type="project" value="InterPro"/>
</dbReference>
<dbReference type="InterPro" id="IPR036875">
    <property type="entry name" value="Znf_CCHC_sf"/>
</dbReference>
<feature type="region of interest" description="Disordered" evidence="6">
    <location>
        <begin position="1"/>
        <end position="63"/>
    </location>
</feature>
<evidence type="ECO:0000256" key="1">
    <source>
        <dbReference type="ARBA" id="ARBA00022723"/>
    </source>
</evidence>
<evidence type="ECO:0000256" key="6">
    <source>
        <dbReference type="SAM" id="MobiDB-lite"/>
    </source>
</evidence>
<protein>
    <recommendedName>
        <fullName evidence="7">CCHC-type domain-containing protein</fullName>
    </recommendedName>
</protein>
<dbReference type="EMBL" id="HBGV01004037">
    <property type="protein sequence ID" value="CAD9475928.1"/>
    <property type="molecule type" value="Transcribed_RNA"/>
</dbReference>
<dbReference type="PANTHER" id="PTHR47103:SF8">
    <property type="entry name" value="DNA-BINDING PROTEIN"/>
    <property type="match status" value="1"/>
</dbReference>
<dbReference type="PANTHER" id="PTHR47103">
    <property type="entry name" value="DNA-BINDING PROTEIN"/>
    <property type="match status" value="1"/>
</dbReference>
<feature type="domain" description="CCHC-type" evidence="7">
    <location>
        <begin position="97"/>
        <end position="114"/>
    </location>
</feature>
<feature type="compositionally biased region" description="Basic and acidic residues" evidence="6">
    <location>
        <begin position="26"/>
        <end position="40"/>
    </location>
</feature>
<accession>A0A6U0EQQ4</accession>
<dbReference type="Pfam" id="PF00098">
    <property type="entry name" value="zf-CCHC"/>
    <property type="match status" value="3"/>
</dbReference>
<dbReference type="SMART" id="SM00343">
    <property type="entry name" value="ZnF_C2HC"/>
    <property type="match status" value="3"/>
</dbReference>
<dbReference type="GO" id="GO:0008270">
    <property type="term" value="F:zinc ion binding"/>
    <property type="evidence" value="ECO:0007669"/>
    <property type="project" value="UniProtKB-KW"/>
</dbReference>
<dbReference type="FunFam" id="4.10.60.10:FF:000034">
    <property type="entry name" value="Universal minicircle sequence binding protein (UMSBP), putative"/>
    <property type="match status" value="1"/>
</dbReference>
<keyword evidence="4" id="KW-0862">Zinc</keyword>
<dbReference type="AlphaFoldDB" id="A0A6U0EQQ4"/>
<keyword evidence="1" id="KW-0479">Metal-binding</keyword>
<feature type="domain" description="CCHC-type" evidence="7">
    <location>
        <begin position="121"/>
        <end position="134"/>
    </location>
</feature>
<feature type="compositionally biased region" description="Basic and acidic residues" evidence="6">
    <location>
        <begin position="7"/>
        <end position="16"/>
    </location>
</feature>
<evidence type="ECO:0000313" key="8">
    <source>
        <dbReference type="EMBL" id="CAD9475928.1"/>
    </source>
</evidence>
<evidence type="ECO:0000259" key="7">
    <source>
        <dbReference type="PROSITE" id="PS50158"/>
    </source>
</evidence>
<dbReference type="SUPFAM" id="SSF57756">
    <property type="entry name" value="Retrovirus zinc finger-like domains"/>
    <property type="match status" value="2"/>
</dbReference>
<evidence type="ECO:0000256" key="4">
    <source>
        <dbReference type="ARBA" id="ARBA00022833"/>
    </source>
</evidence>
<name>A0A6U0EQQ4_9STRA</name>
<proteinExistence type="predicted"/>
<keyword evidence="3 5" id="KW-0863">Zinc-finger</keyword>
<feature type="domain" description="CCHC-type" evidence="7">
    <location>
        <begin position="63"/>
        <end position="78"/>
    </location>
</feature>
<evidence type="ECO:0000256" key="2">
    <source>
        <dbReference type="ARBA" id="ARBA00022737"/>
    </source>
</evidence>
<evidence type="ECO:0000256" key="5">
    <source>
        <dbReference type="PROSITE-ProRule" id="PRU00047"/>
    </source>
</evidence>
<sequence length="141" mass="15049">MSSEETPPPKEDEKEGSGAPAAALESDGKGAEKERAKGGDEASGGSELKKAPRRPRSNSSKTCYNCGQTGHIARDCKNDRVEGEERKKIIADKNPYRRCFNCGKFGHISADCSKPAGNKACYNCGQEGHIAKECTTPKAAD</sequence>
<dbReference type="InterPro" id="IPR001878">
    <property type="entry name" value="Znf_CCHC"/>
</dbReference>
<dbReference type="PROSITE" id="PS50158">
    <property type="entry name" value="ZF_CCHC"/>
    <property type="match status" value="3"/>
</dbReference>
<evidence type="ECO:0000313" key="9">
    <source>
        <dbReference type="EMBL" id="CAD9475954.1"/>
    </source>
</evidence>
<keyword evidence="2" id="KW-0677">Repeat</keyword>
<evidence type="ECO:0000256" key="3">
    <source>
        <dbReference type="ARBA" id="ARBA00022771"/>
    </source>
</evidence>